<feature type="non-terminal residue" evidence="2">
    <location>
        <position position="135"/>
    </location>
</feature>
<gene>
    <name evidence="2" type="ORF">BURPS1710A_A2939</name>
</gene>
<dbReference type="Proteomes" id="UP000001812">
    <property type="component" value="Chromosome II"/>
</dbReference>
<feature type="non-terminal residue" evidence="2">
    <location>
        <position position="1"/>
    </location>
</feature>
<protein>
    <submittedName>
        <fullName evidence="2">Uncharacterized protein</fullName>
    </submittedName>
</protein>
<proteinExistence type="predicted"/>
<evidence type="ECO:0000313" key="2">
    <source>
        <dbReference type="EMBL" id="EET04115.1"/>
    </source>
</evidence>
<reference evidence="2" key="1">
    <citation type="submission" date="2009-05" db="EMBL/GenBank/DDBJ databases">
        <authorList>
            <person name="Harkins D.M."/>
            <person name="DeShazer D."/>
            <person name="Woods D.E."/>
            <person name="Brinkac L.M."/>
            <person name="Brown K.A."/>
            <person name="Hung G.C."/>
            <person name="Tuanyok A."/>
            <person name="Zhang B."/>
            <person name="Nierman W.C."/>
        </authorList>
    </citation>
    <scope>NUCLEOTIDE SEQUENCE [LARGE SCALE GENOMIC DNA]</scope>
    <source>
        <strain evidence="2">1710a</strain>
    </source>
</reference>
<dbReference type="AlphaFoldDB" id="A0A0E1VT67"/>
<sequence>RGACASSAARLCFGASTRRSRASSRFAMTPSSSTPARWKMPSTSPIDSSAAPSARASARSAATARTPRGARSALRHSAMSRCGGTCCSSISQSTSARPTPPAAPVTRYGPPAAPSVPSGSAGAACGIRRGANIRP</sequence>
<feature type="region of interest" description="Disordered" evidence="1">
    <location>
        <begin position="16"/>
        <end position="135"/>
    </location>
</feature>
<feature type="compositionally biased region" description="Low complexity" evidence="1">
    <location>
        <begin position="104"/>
        <end position="124"/>
    </location>
</feature>
<dbReference type="HOGENOM" id="CLU_1890050_0_0_4"/>
<evidence type="ECO:0000256" key="1">
    <source>
        <dbReference type="SAM" id="MobiDB-lite"/>
    </source>
</evidence>
<dbReference type="EMBL" id="CM000833">
    <property type="protein sequence ID" value="EET04115.1"/>
    <property type="molecule type" value="Genomic_DNA"/>
</dbReference>
<name>A0A0E1VT67_BURPE</name>
<accession>A0A0E1VT67</accession>
<feature type="compositionally biased region" description="Low complexity" evidence="1">
    <location>
        <begin position="41"/>
        <end position="72"/>
    </location>
</feature>
<organism evidence="2">
    <name type="scientific">Burkholderia pseudomallei 1710a</name>
    <dbReference type="NCBI Taxonomy" id="320371"/>
    <lineage>
        <taxon>Bacteria</taxon>
        <taxon>Pseudomonadati</taxon>
        <taxon>Pseudomonadota</taxon>
        <taxon>Betaproteobacteria</taxon>
        <taxon>Burkholderiales</taxon>
        <taxon>Burkholderiaceae</taxon>
        <taxon>Burkholderia</taxon>
        <taxon>pseudomallei group</taxon>
    </lineage>
</organism>